<evidence type="ECO:0000256" key="1">
    <source>
        <dbReference type="ARBA" id="ARBA00022729"/>
    </source>
</evidence>
<dbReference type="InterPro" id="IPR050955">
    <property type="entry name" value="Plant_Biomass_Hydrol_Est"/>
</dbReference>
<evidence type="ECO:0000313" key="3">
    <source>
        <dbReference type="EMBL" id="MBA8887197.1"/>
    </source>
</evidence>
<organism evidence="3 4">
    <name type="scientific">Dokdonella fugitiva</name>
    <dbReference type="NCBI Taxonomy" id="328517"/>
    <lineage>
        <taxon>Bacteria</taxon>
        <taxon>Pseudomonadati</taxon>
        <taxon>Pseudomonadota</taxon>
        <taxon>Gammaproteobacteria</taxon>
        <taxon>Lysobacterales</taxon>
        <taxon>Rhodanobacteraceae</taxon>
        <taxon>Dokdonella</taxon>
    </lineage>
</organism>
<dbReference type="PANTHER" id="PTHR43037:SF5">
    <property type="entry name" value="FERULOYL ESTERASE"/>
    <property type="match status" value="1"/>
</dbReference>
<name>A0A839ES07_9GAMM</name>
<keyword evidence="2" id="KW-0378">Hydrolase</keyword>
<dbReference type="InterPro" id="IPR029058">
    <property type="entry name" value="AB_hydrolase_fold"/>
</dbReference>
<dbReference type="RefSeq" id="WP_182530286.1">
    <property type="nucleotide sequence ID" value="NZ_JACGXL010000002.1"/>
</dbReference>
<keyword evidence="4" id="KW-1185">Reference proteome</keyword>
<dbReference type="PANTHER" id="PTHR43037">
    <property type="entry name" value="UNNAMED PRODUCT-RELATED"/>
    <property type="match status" value="1"/>
</dbReference>
<reference evidence="3 4" key="1">
    <citation type="submission" date="2020-07" db="EMBL/GenBank/DDBJ databases">
        <title>Genomic Encyclopedia of Type Strains, Phase IV (KMG-V): Genome sequencing to study the core and pangenomes of soil and plant-associated prokaryotes.</title>
        <authorList>
            <person name="Whitman W."/>
        </authorList>
    </citation>
    <scope>NUCLEOTIDE SEQUENCE [LARGE SCALE GENOMIC DNA]</scope>
    <source>
        <strain evidence="3 4">RH2WT43</strain>
    </source>
</reference>
<dbReference type="SUPFAM" id="SSF53474">
    <property type="entry name" value="alpha/beta-Hydrolases"/>
    <property type="match status" value="1"/>
</dbReference>
<gene>
    <name evidence="3" type="ORF">FHW12_001411</name>
</gene>
<dbReference type="AlphaFoldDB" id="A0A839ES07"/>
<evidence type="ECO:0000313" key="4">
    <source>
        <dbReference type="Proteomes" id="UP000550401"/>
    </source>
</evidence>
<proteinExistence type="predicted"/>
<protein>
    <submittedName>
        <fullName evidence="3">Poly(3-hydroxybutyrate) depolymerase</fullName>
    </submittedName>
</protein>
<dbReference type="Proteomes" id="UP000550401">
    <property type="component" value="Unassembled WGS sequence"/>
</dbReference>
<comment type="caution">
    <text evidence="3">The sequence shown here is derived from an EMBL/GenBank/DDBJ whole genome shotgun (WGS) entry which is preliminary data.</text>
</comment>
<dbReference type="EMBL" id="JACGXL010000002">
    <property type="protein sequence ID" value="MBA8887197.1"/>
    <property type="molecule type" value="Genomic_DNA"/>
</dbReference>
<sequence length="295" mass="30840">MRLKHLVALLFGFLPYVGVPALAIAATTVRLPGAMCPGGDAIFDDGYETRVVPHDASGGSGGSYPGNITRTISVPGVGTRSYYLRVPPGYQPSQASPLLLALRGQSLPTASGAQQARTDWSSWVDAKGFIVLAPIGNSTQGGWGAAGDIEEISAALDDAAAAYNIERSRIYLWGYSAGAHYGHAIALSNTDYFAAYGVSAGSLEQYACTDSGTPPPTCASLLGGAQPKIPVDIHLGNSDPLYTQYGAGGDPQRFTNAGWVLGDDLYYTLFNGGHIYTVAHLGQIWAHLCPFALGP</sequence>
<accession>A0A839ES07</accession>
<evidence type="ECO:0000256" key="2">
    <source>
        <dbReference type="ARBA" id="ARBA00022801"/>
    </source>
</evidence>
<keyword evidence="1" id="KW-0732">Signal</keyword>
<dbReference type="Gene3D" id="3.40.50.1820">
    <property type="entry name" value="alpha/beta hydrolase"/>
    <property type="match status" value="1"/>
</dbReference>
<dbReference type="GO" id="GO:0016787">
    <property type="term" value="F:hydrolase activity"/>
    <property type="evidence" value="ECO:0007669"/>
    <property type="project" value="UniProtKB-KW"/>
</dbReference>